<accession>A0ABP9DG16</accession>
<evidence type="ECO:0008006" key="3">
    <source>
        <dbReference type="Google" id="ProtNLM"/>
    </source>
</evidence>
<protein>
    <recommendedName>
        <fullName evidence="3">DUF4468 domain-containing protein</fullName>
    </recommendedName>
</protein>
<gene>
    <name evidence="1" type="ORF">GCM10023331_26530</name>
</gene>
<comment type="caution">
    <text evidence="1">The sequence shown here is derived from an EMBL/GenBank/DDBJ whole genome shotgun (WGS) entry which is preliminary data.</text>
</comment>
<proteinExistence type="predicted"/>
<organism evidence="1 2">
    <name type="scientific">Algivirga pacifica</name>
    <dbReference type="NCBI Taxonomy" id="1162670"/>
    <lineage>
        <taxon>Bacteria</taxon>
        <taxon>Pseudomonadati</taxon>
        <taxon>Bacteroidota</taxon>
        <taxon>Cytophagia</taxon>
        <taxon>Cytophagales</taxon>
        <taxon>Flammeovirgaceae</taxon>
        <taxon>Algivirga</taxon>
    </lineage>
</organism>
<dbReference type="RefSeq" id="WP_345372566.1">
    <property type="nucleotide sequence ID" value="NZ_BAABJX010000039.1"/>
</dbReference>
<reference evidence="2" key="1">
    <citation type="journal article" date="2019" name="Int. J. Syst. Evol. Microbiol.">
        <title>The Global Catalogue of Microorganisms (GCM) 10K type strain sequencing project: providing services to taxonomists for standard genome sequencing and annotation.</title>
        <authorList>
            <consortium name="The Broad Institute Genomics Platform"/>
            <consortium name="The Broad Institute Genome Sequencing Center for Infectious Disease"/>
            <person name="Wu L."/>
            <person name="Ma J."/>
        </authorList>
    </citation>
    <scope>NUCLEOTIDE SEQUENCE [LARGE SCALE GENOMIC DNA]</scope>
    <source>
        <strain evidence="2">JCM 18326</strain>
    </source>
</reference>
<keyword evidence="2" id="KW-1185">Reference proteome</keyword>
<name>A0ABP9DG16_9BACT</name>
<evidence type="ECO:0000313" key="1">
    <source>
        <dbReference type="EMBL" id="GAA4840057.1"/>
    </source>
</evidence>
<sequence length="274" mass="31304">MRLAIFRITLLVLLVWAGKVNAQGSKVEVLHMQGEVFKMPSNTLLELGEEIQETQKLRFATPSAKVMIVNDEGVRAVLTPQQGKEGDSEFVQIVKELMPDKVNISLSSRAADAVSEVRSFTDFFGEGTFMVLGDTLQMQLAPDVYPEEQHKVYVFRYEIDGKPVQKILPLQNNQLTLVRQVLFPSGKTYPAEVYYTNRVTKYSIKYASANLLFVSPGKLQKELEMLRGYYEKEGKEMTAKELKNEFLLFVYQAYGQTDWKVMEDWLTKSFDLQG</sequence>
<dbReference type="Proteomes" id="UP001500298">
    <property type="component" value="Unassembled WGS sequence"/>
</dbReference>
<dbReference type="EMBL" id="BAABJX010000039">
    <property type="protein sequence ID" value="GAA4840057.1"/>
    <property type="molecule type" value="Genomic_DNA"/>
</dbReference>
<evidence type="ECO:0000313" key="2">
    <source>
        <dbReference type="Proteomes" id="UP001500298"/>
    </source>
</evidence>